<reference evidence="1" key="1">
    <citation type="submission" date="2017-07" db="EMBL/GenBank/DDBJ databases">
        <title>Taro Niue Genome Assembly and Annotation.</title>
        <authorList>
            <person name="Atibalentja N."/>
            <person name="Keating K."/>
            <person name="Fields C.J."/>
        </authorList>
    </citation>
    <scope>NUCLEOTIDE SEQUENCE</scope>
    <source>
        <strain evidence="1">Niue_2</strain>
        <tissue evidence="1">Leaf</tissue>
    </source>
</reference>
<proteinExistence type="predicted"/>
<dbReference type="Proteomes" id="UP000652761">
    <property type="component" value="Unassembled WGS sequence"/>
</dbReference>
<evidence type="ECO:0000313" key="1">
    <source>
        <dbReference type="EMBL" id="MQM04200.1"/>
    </source>
</evidence>
<sequence length="164" mass="18282">MVVACEAFTVEKKQSNKRGGLESSNHASMRLVSKKPTVGLEKGLTSRGLALGLSSSMDEPIQEQAQINFWLWRRDQVEGEEARSGIAAVVRLVKRPKRWQRRGSSTVLASPSARLLVKKPDGSVQEQETISPLPSHTLRFQEVRRATRLSSVDEAARMGVEPWF</sequence>
<name>A0A843WNC6_COLES</name>
<evidence type="ECO:0000313" key="2">
    <source>
        <dbReference type="Proteomes" id="UP000652761"/>
    </source>
</evidence>
<dbReference type="AlphaFoldDB" id="A0A843WNC6"/>
<comment type="caution">
    <text evidence="1">The sequence shown here is derived from an EMBL/GenBank/DDBJ whole genome shotgun (WGS) entry which is preliminary data.</text>
</comment>
<keyword evidence="2" id="KW-1185">Reference proteome</keyword>
<protein>
    <submittedName>
        <fullName evidence="1">Uncharacterized protein</fullName>
    </submittedName>
</protein>
<gene>
    <name evidence="1" type="ORF">Taro_036992</name>
</gene>
<dbReference type="EMBL" id="NMUH01003173">
    <property type="protein sequence ID" value="MQM04200.1"/>
    <property type="molecule type" value="Genomic_DNA"/>
</dbReference>
<organism evidence="1 2">
    <name type="scientific">Colocasia esculenta</name>
    <name type="common">Wild taro</name>
    <name type="synonym">Arum esculentum</name>
    <dbReference type="NCBI Taxonomy" id="4460"/>
    <lineage>
        <taxon>Eukaryota</taxon>
        <taxon>Viridiplantae</taxon>
        <taxon>Streptophyta</taxon>
        <taxon>Embryophyta</taxon>
        <taxon>Tracheophyta</taxon>
        <taxon>Spermatophyta</taxon>
        <taxon>Magnoliopsida</taxon>
        <taxon>Liliopsida</taxon>
        <taxon>Araceae</taxon>
        <taxon>Aroideae</taxon>
        <taxon>Colocasieae</taxon>
        <taxon>Colocasia</taxon>
    </lineage>
</organism>
<accession>A0A843WNC6</accession>